<dbReference type="Proteomes" id="UP001172673">
    <property type="component" value="Unassembled WGS sequence"/>
</dbReference>
<feature type="compositionally biased region" description="Basic and acidic residues" evidence="1">
    <location>
        <begin position="207"/>
        <end position="225"/>
    </location>
</feature>
<name>A0AA38X419_9EURO</name>
<evidence type="ECO:0000313" key="3">
    <source>
        <dbReference type="Proteomes" id="UP001172673"/>
    </source>
</evidence>
<organism evidence="2 3">
    <name type="scientific">Cladophialophora chaetospira</name>
    <dbReference type="NCBI Taxonomy" id="386627"/>
    <lineage>
        <taxon>Eukaryota</taxon>
        <taxon>Fungi</taxon>
        <taxon>Dikarya</taxon>
        <taxon>Ascomycota</taxon>
        <taxon>Pezizomycotina</taxon>
        <taxon>Eurotiomycetes</taxon>
        <taxon>Chaetothyriomycetidae</taxon>
        <taxon>Chaetothyriales</taxon>
        <taxon>Herpotrichiellaceae</taxon>
        <taxon>Cladophialophora</taxon>
    </lineage>
</organism>
<dbReference type="Pfam" id="PF09797">
    <property type="entry name" value="NatB_MDM20"/>
    <property type="match status" value="1"/>
</dbReference>
<evidence type="ECO:0000256" key="1">
    <source>
        <dbReference type="SAM" id="MobiDB-lite"/>
    </source>
</evidence>
<dbReference type="EMBL" id="JAPDRK010000014">
    <property type="protein sequence ID" value="KAJ9606432.1"/>
    <property type="molecule type" value="Genomic_DNA"/>
</dbReference>
<keyword evidence="3" id="KW-1185">Reference proteome</keyword>
<accession>A0AA38X419</accession>
<protein>
    <submittedName>
        <fullName evidence="2">Uncharacterized protein</fullName>
    </submittedName>
</protein>
<dbReference type="InterPro" id="IPR019183">
    <property type="entry name" value="NAA25_NatB_aux_su"/>
</dbReference>
<gene>
    <name evidence="2" type="ORF">H2200_009393</name>
</gene>
<evidence type="ECO:0000313" key="2">
    <source>
        <dbReference type="EMBL" id="KAJ9606432.1"/>
    </source>
</evidence>
<feature type="region of interest" description="Disordered" evidence="1">
    <location>
        <begin position="201"/>
        <end position="228"/>
    </location>
</feature>
<reference evidence="2" key="1">
    <citation type="submission" date="2022-10" db="EMBL/GenBank/DDBJ databases">
        <title>Culturing micro-colonial fungi from biological soil crusts in the Mojave desert and describing Neophaeococcomyces mojavensis, and introducing the new genera and species Taxawa tesnikishii.</title>
        <authorList>
            <person name="Kurbessoian T."/>
            <person name="Stajich J.E."/>
        </authorList>
    </citation>
    <scope>NUCLEOTIDE SEQUENCE</scope>
    <source>
        <strain evidence="2">TK_41</strain>
    </source>
</reference>
<dbReference type="AlphaFoldDB" id="A0AA38X419"/>
<proteinExistence type="predicted"/>
<sequence length="838" mass="94511">MGMRNAFPKERQYEFWNILMCFLIHKQEAVPQKDRMLFGTLAYRMMSKAAEGIAKDEEQTLLSAKTISEPEEIALLSQIFNSTGHVEDTLKLLQDGPLRIDSRVGRKDPQLVLSLLLESLEASEKWDEALTMCQELLAKPAYKSDDRIWGLWLKARSKSADQGLKAASDDTLSSVCGVKPIVRPAYLAKLRIQRNQDVDAEASIQAQRDRDQNSNLSEGKEKSDLLHSQPEAEIDQDALLQTCKEYSKAFLEKAFCFDDLKDSLRRLDKAHHNEFMRVAEQKQGNLAQLFTLKVLYSSISFGSRRPKDERNQELLAFASRALKLYQRSLSEAPSCPEAALLAALAILHLHTQDSQHQQILVAITLLELTRSKFEDYYILTVLLVQLQSHLGLLSLAMKNYTKLSVKNMQWETVGHLLLTRISTLHPAFDGAVGDLDPFLAVETSVTVLENADNALIRGIREGLRFNSYSNIYNSVRMRSNIEQSLNKQISAIEERKLLRWRAGSDDDSVLPPLDLSEPLVDKRDFSYLPSYRQEDRGMIEQYSCGAPPKEAWVDAMTFFDNLATYLKQDLASHALLAAAAYDNLGRFHQRYSTKTFDRTIFEAEMTGVELSALGLAFSLARAIPLINEAQTTIQSPGGQQSVADILTELSSFLNSNLNSRRTDDESRRKGKTASSHPKIAGIYIPWWKELHVNFSQLEQLNLISSFLTWTSKRLQKGGKNSKAVFGTVTKATISSLQSLVTELEAQIHADARWMKSQINEPGVLGKLVDFGMARQQMDSDSDGKDAWIWNELDAGEEWETLMESLCDEATMETICGRYRESWDDALNGILATKVRGAR</sequence>
<comment type="caution">
    <text evidence="2">The sequence shown here is derived from an EMBL/GenBank/DDBJ whole genome shotgun (WGS) entry which is preliminary data.</text>
</comment>